<accession>A0ABQ3WZ96</accession>
<evidence type="ECO:0000259" key="1">
    <source>
        <dbReference type="Pfam" id="PF01471"/>
    </source>
</evidence>
<sequence length="155" mass="16400">MEMAGTLSPWPQISQGAKEHPVPTLQYLLRARGKTVTVDGIFGPQTDAAVRAFQHDRGLTVDGIVGPNTWAALIIQVKQGAQGDAVRGVQEEFQFRNLSGDPSQGLAVDGIFGPETDAAVRGFQSAIHADVPSMAVDGIVGPMTWQALVSGMLSF</sequence>
<proteinExistence type="predicted"/>
<protein>
    <recommendedName>
        <fullName evidence="1">Peptidoglycan binding-like domain-containing protein</fullName>
    </recommendedName>
</protein>
<dbReference type="Gene3D" id="1.10.101.10">
    <property type="entry name" value="PGBD-like superfamily/PGBD"/>
    <property type="match status" value="2"/>
</dbReference>
<feature type="domain" description="Peptidoglycan binding-like" evidence="1">
    <location>
        <begin position="83"/>
        <end position="148"/>
    </location>
</feature>
<comment type="caution">
    <text evidence="2">The sequence shown here is derived from an EMBL/GenBank/DDBJ whole genome shotgun (WGS) entry which is preliminary data.</text>
</comment>
<evidence type="ECO:0000313" key="2">
    <source>
        <dbReference type="EMBL" id="GID51527.1"/>
    </source>
</evidence>
<name>A0ABQ3WZ96_9ACTN</name>
<gene>
    <name evidence="2" type="ORF">Aca07nite_88020</name>
</gene>
<reference evidence="2" key="1">
    <citation type="submission" date="2021-01" db="EMBL/GenBank/DDBJ databases">
        <title>Whole genome shotgun sequence of Actinoplanes capillaceus NBRC 16408.</title>
        <authorList>
            <person name="Komaki H."/>
            <person name="Tamura T."/>
        </authorList>
    </citation>
    <scope>NUCLEOTIDE SEQUENCE [LARGE SCALE GENOMIC DNA]</scope>
    <source>
        <strain evidence="2">NBRC 16408</strain>
    </source>
</reference>
<dbReference type="InterPro" id="IPR036365">
    <property type="entry name" value="PGBD-like_sf"/>
</dbReference>
<feature type="domain" description="Peptidoglycan binding-like" evidence="1">
    <location>
        <begin position="22"/>
        <end position="73"/>
    </location>
</feature>
<dbReference type="Pfam" id="PF01471">
    <property type="entry name" value="PG_binding_1"/>
    <property type="match status" value="2"/>
</dbReference>
<dbReference type="InterPro" id="IPR002477">
    <property type="entry name" value="Peptidoglycan-bd-like"/>
</dbReference>
<dbReference type="SUPFAM" id="SSF47090">
    <property type="entry name" value="PGBD-like"/>
    <property type="match status" value="2"/>
</dbReference>
<organism evidence="2">
    <name type="scientific">Actinoplanes campanulatus</name>
    <dbReference type="NCBI Taxonomy" id="113559"/>
    <lineage>
        <taxon>Bacteria</taxon>
        <taxon>Bacillati</taxon>
        <taxon>Actinomycetota</taxon>
        <taxon>Actinomycetes</taxon>
        <taxon>Micromonosporales</taxon>
        <taxon>Micromonosporaceae</taxon>
        <taxon>Actinoplanes</taxon>
    </lineage>
</organism>
<dbReference type="InterPro" id="IPR036366">
    <property type="entry name" value="PGBDSf"/>
</dbReference>
<dbReference type="EMBL" id="BOMF01000188">
    <property type="protein sequence ID" value="GID51527.1"/>
    <property type="molecule type" value="Genomic_DNA"/>
</dbReference>